<sequence length="226" mass="24885">MKLLVWDFDGTLAFRSGLWSGTLAAVAARHRPDLGLEAAHFRPFLSTGFRWHAPERIHPARGAAAWWAELHPVFERAYRETGVNPADARAWAAEVRAEYLNLESWAAFPDAAPVLQQLSDAGWTHALLTNHVPEFGALLDGLGLRSPFTVVVNSADTGFEKPHPEAFREVLRRVGVPERVCMIGDSPDADMRGAQGVGWPAVLVHRELAGCPARQLTDVPGFLERL</sequence>
<dbReference type="PRINTS" id="PR00413">
    <property type="entry name" value="HADHALOGNASE"/>
</dbReference>
<protein>
    <submittedName>
        <fullName evidence="1">HAD-superfamily hydrolase</fullName>
    </submittedName>
</protein>
<dbReference type="Gene3D" id="1.10.150.720">
    <property type="entry name" value="Haloacid dehalogenase-like hydrolase"/>
    <property type="match status" value="1"/>
</dbReference>
<dbReference type="PANTHER" id="PTHR43434">
    <property type="entry name" value="PHOSPHOGLYCOLATE PHOSPHATASE"/>
    <property type="match status" value="1"/>
</dbReference>
<dbReference type="InterPro" id="IPR050155">
    <property type="entry name" value="HAD-like_hydrolase_sf"/>
</dbReference>
<keyword evidence="2" id="KW-1185">Reference proteome</keyword>
<dbReference type="SFLD" id="SFLDG01129">
    <property type="entry name" value="C1.5:_HAD__Beta-PGM__Phosphata"/>
    <property type="match status" value="1"/>
</dbReference>
<dbReference type="AlphaFoldDB" id="A0A117DPA8"/>
<dbReference type="GO" id="GO:0005829">
    <property type="term" value="C:cytosol"/>
    <property type="evidence" value="ECO:0007669"/>
    <property type="project" value="TreeGrafter"/>
</dbReference>
<dbReference type="InterPro" id="IPR006439">
    <property type="entry name" value="HAD-SF_hydro_IA"/>
</dbReference>
<evidence type="ECO:0000313" key="2">
    <source>
        <dbReference type="Proteomes" id="UP000056209"/>
    </source>
</evidence>
<dbReference type="EMBL" id="BCMS01000001">
    <property type="protein sequence ID" value="GAQ23132.1"/>
    <property type="molecule type" value="Genomic_DNA"/>
</dbReference>
<dbReference type="Gene3D" id="3.40.50.1000">
    <property type="entry name" value="HAD superfamily/HAD-like"/>
    <property type="match status" value="1"/>
</dbReference>
<dbReference type="InterPro" id="IPR036412">
    <property type="entry name" value="HAD-like_sf"/>
</dbReference>
<reference evidence="2" key="1">
    <citation type="submission" date="2015-11" db="EMBL/GenBank/DDBJ databases">
        <title>Draft Genome Sequence of the Radioresistant Bacterium Deinococcus grandis, Isolated from Freshwater Fish in Japan.</title>
        <authorList>
            <person name="Satoh K."/>
            <person name="Onodera T."/>
            <person name="Omoso K."/>
            <person name="Takeda-Yano K."/>
            <person name="Katayama T."/>
            <person name="Oono Y."/>
            <person name="Narumi I."/>
        </authorList>
    </citation>
    <scope>NUCLEOTIDE SEQUENCE [LARGE SCALE GENOMIC DNA]</scope>
    <source>
        <strain evidence="2">ATCC 43672</strain>
    </source>
</reference>
<dbReference type="PANTHER" id="PTHR43434:SF1">
    <property type="entry name" value="PHOSPHOGLYCOLATE PHOSPHATASE"/>
    <property type="match status" value="1"/>
</dbReference>
<dbReference type="NCBIfam" id="TIGR01549">
    <property type="entry name" value="HAD-SF-IA-v1"/>
    <property type="match status" value="1"/>
</dbReference>
<keyword evidence="1" id="KW-0378">Hydrolase</keyword>
<gene>
    <name evidence="1" type="ORF">DEIGR_103159</name>
</gene>
<dbReference type="Proteomes" id="UP000056209">
    <property type="component" value="Unassembled WGS sequence"/>
</dbReference>
<organism evidence="1 2">
    <name type="scientific">Deinococcus grandis</name>
    <dbReference type="NCBI Taxonomy" id="57498"/>
    <lineage>
        <taxon>Bacteria</taxon>
        <taxon>Thermotogati</taxon>
        <taxon>Deinococcota</taxon>
        <taxon>Deinococci</taxon>
        <taxon>Deinococcales</taxon>
        <taxon>Deinococcaceae</taxon>
        <taxon>Deinococcus</taxon>
    </lineage>
</organism>
<dbReference type="InterPro" id="IPR044924">
    <property type="entry name" value="HAD-SF_hydro_IA_REG-2-like_cap"/>
</dbReference>
<dbReference type="GO" id="GO:0008967">
    <property type="term" value="F:phosphoglycolate phosphatase activity"/>
    <property type="evidence" value="ECO:0007669"/>
    <property type="project" value="TreeGrafter"/>
</dbReference>
<dbReference type="RefSeq" id="WP_058978433.1">
    <property type="nucleotide sequence ID" value="NZ_BCMS01000001.1"/>
</dbReference>
<dbReference type="InterPro" id="IPR023214">
    <property type="entry name" value="HAD_sf"/>
</dbReference>
<dbReference type="Pfam" id="PF00702">
    <property type="entry name" value="Hydrolase"/>
    <property type="match status" value="1"/>
</dbReference>
<dbReference type="GO" id="GO:0006281">
    <property type="term" value="P:DNA repair"/>
    <property type="evidence" value="ECO:0007669"/>
    <property type="project" value="TreeGrafter"/>
</dbReference>
<name>A0A117DPA8_9DEIO</name>
<evidence type="ECO:0000313" key="1">
    <source>
        <dbReference type="EMBL" id="GAQ23132.1"/>
    </source>
</evidence>
<dbReference type="SUPFAM" id="SSF56784">
    <property type="entry name" value="HAD-like"/>
    <property type="match status" value="1"/>
</dbReference>
<dbReference type="SFLD" id="SFLDS00003">
    <property type="entry name" value="Haloacid_Dehalogenase"/>
    <property type="match status" value="1"/>
</dbReference>
<dbReference type="OrthoDB" id="9809962at2"/>
<comment type="caution">
    <text evidence="1">The sequence shown here is derived from an EMBL/GenBank/DDBJ whole genome shotgun (WGS) entry which is preliminary data.</text>
</comment>
<proteinExistence type="predicted"/>
<accession>A0A117DPA8</accession>